<dbReference type="InterPro" id="IPR015424">
    <property type="entry name" value="PyrdxlP-dep_Trfase"/>
</dbReference>
<dbReference type="Proteomes" id="UP000885830">
    <property type="component" value="Unassembled WGS sequence"/>
</dbReference>
<dbReference type="InterPro" id="IPR011821">
    <property type="entry name" value="O_succ_thio_ly"/>
</dbReference>
<organism evidence="5">
    <name type="scientific">Hellea balneolensis</name>
    <dbReference type="NCBI Taxonomy" id="287478"/>
    <lineage>
        <taxon>Bacteria</taxon>
        <taxon>Pseudomonadati</taxon>
        <taxon>Pseudomonadota</taxon>
        <taxon>Alphaproteobacteria</taxon>
        <taxon>Maricaulales</taxon>
        <taxon>Robiginitomaculaceae</taxon>
        <taxon>Hellea</taxon>
    </lineage>
</organism>
<dbReference type="PANTHER" id="PTHR11808">
    <property type="entry name" value="TRANS-SULFURATION ENZYME FAMILY MEMBER"/>
    <property type="match status" value="1"/>
</dbReference>
<protein>
    <submittedName>
        <fullName evidence="5">Cystathionine gamma-synthase</fullName>
        <ecNumber evidence="5">2.5.1.48</ecNumber>
    </submittedName>
</protein>
<dbReference type="InterPro" id="IPR015422">
    <property type="entry name" value="PyrdxlP-dep_Trfase_small"/>
</dbReference>
<proteinExistence type="inferred from homology"/>
<dbReference type="GO" id="GO:0004123">
    <property type="term" value="F:cystathionine gamma-lyase activity"/>
    <property type="evidence" value="ECO:0007669"/>
    <property type="project" value="TreeGrafter"/>
</dbReference>
<dbReference type="GO" id="GO:0005737">
    <property type="term" value="C:cytoplasm"/>
    <property type="evidence" value="ECO:0007669"/>
    <property type="project" value="TreeGrafter"/>
</dbReference>
<reference evidence="5" key="1">
    <citation type="journal article" date="2020" name="mSystems">
        <title>Genome- and Community-Level Interaction Insights into Carbon Utilization and Element Cycling Functions of Hydrothermarchaeota in Hydrothermal Sediment.</title>
        <authorList>
            <person name="Zhou Z."/>
            <person name="Liu Y."/>
            <person name="Xu W."/>
            <person name="Pan J."/>
            <person name="Luo Z.H."/>
            <person name="Li M."/>
        </authorList>
    </citation>
    <scope>NUCLEOTIDE SEQUENCE [LARGE SCALE GENOMIC DNA]</scope>
    <source>
        <strain evidence="5">HyVt-485</strain>
    </source>
</reference>
<dbReference type="Gene3D" id="3.40.640.10">
    <property type="entry name" value="Type I PLP-dependent aspartate aminotransferase-like (Major domain)"/>
    <property type="match status" value="1"/>
</dbReference>
<keyword evidence="5" id="KW-0808">Transferase</keyword>
<dbReference type="InterPro" id="IPR015421">
    <property type="entry name" value="PyrdxlP-dep_Trfase_major"/>
</dbReference>
<dbReference type="CDD" id="cd00614">
    <property type="entry name" value="CGS_like"/>
    <property type="match status" value="1"/>
</dbReference>
<name>A0A7C5LVJ6_9PROT</name>
<accession>A0A7C5LVJ6</accession>
<evidence type="ECO:0000313" key="5">
    <source>
        <dbReference type="EMBL" id="HHL43889.1"/>
    </source>
</evidence>
<dbReference type="FunFam" id="3.40.640.10:FF:000046">
    <property type="entry name" value="Cystathionine gamma-lyase"/>
    <property type="match status" value="1"/>
</dbReference>
<keyword evidence="2 3" id="KW-0663">Pyridoxal phosphate</keyword>
<dbReference type="PIRSF" id="PIRSF001434">
    <property type="entry name" value="CGS"/>
    <property type="match status" value="1"/>
</dbReference>
<dbReference type="GO" id="GO:0030170">
    <property type="term" value="F:pyridoxal phosphate binding"/>
    <property type="evidence" value="ECO:0007669"/>
    <property type="project" value="InterPro"/>
</dbReference>
<dbReference type="GO" id="GO:0009086">
    <property type="term" value="P:methionine biosynthetic process"/>
    <property type="evidence" value="ECO:0007669"/>
    <property type="project" value="UniProtKB-ARBA"/>
</dbReference>
<comment type="similarity">
    <text evidence="4">Belongs to the trans-sulfuration enzymes family.</text>
</comment>
<dbReference type="Pfam" id="PF01053">
    <property type="entry name" value="Cys_Met_Meta_PP"/>
    <property type="match status" value="1"/>
</dbReference>
<dbReference type="Gene3D" id="3.90.1150.10">
    <property type="entry name" value="Aspartate Aminotransferase, domain 1"/>
    <property type="match status" value="1"/>
</dbReference>
<evidence type="ECO:0000256" key="3">
    <source>
        <dbReference type="PIRSR" id="PIRSR001434-2"/>
    </source>
</evidence>
<feature type="modified residue" description="N6-(pyridoxal phosphate)lysine" evidence="3">
    <location>
        <position position="200"/>
    </location>
</feature>
<dbReference type="EMBL" id="DRMJ01000510">
    <property type="protein sequence ID" value="HHL43889.1"/>
    <property type="molecule type" value="Genomic_DNA"/>
</dbReference>
<dbReference type="GO" id="GO:0019343">
    <property type="term" value="P:cysteine biosynthetic process via cystathionine"/>
    <property type="evidence" value="ECO:0007669"/>
    <property type="project" value="TreeGrafter"/>
</dbReference>
<dbReference type="SUPFAM" id="SSF53383">
    <property type="entry name" value="PLP-dependent transferases"/>
    <property type="match status" value="1"/>
</dbReference>
<gene>
    <name evidence="5" type="primary">metB</name>
    <name evidence="5" type="ORF">ENJ42_09735</name>
</gene>
<dbReference type="InterPro" id="IPR000277">
    <property type="entry name" value="Cys/Met-Metab_PyrdxlP-dep_enz"/>
</dbReference>
<dbReference type="GO" id="GO:0003962">
    <property type="term" value="F:cystathionine gamma-synthase activity"/>
    <property type="evidence" value="ECO:0007669"/>
    <property type="project" value="UniProtKB-EC"/>
</dbReference>
<dbReference type="EC" id="2.5.1.48" evidence="5"/>
<dbReference type="PANTHER" id="PTHR11808:SF75">
    <property type="entry name" value="CYSTATHIONINE GAMMA-SYNTHASE"/>
    <property type="match status" value="1"/>
</dbReference>
<evidence type="ECO:0000256" key="4">
    <source>
        <dbReference type="RuleBase" id="RU362118"/>
    </source>
</evidence>
<evidence type="ECO:0000256" key="2">
    <source>
        <dbReference type="ARBA" id="ARBA00022898"/>
    </source>
</evidence>
<sequence length="385" mass="42087">MLPKPPKAQTRAVNAQIGADTAYGAVVPPLYLSTTYKFPGFENMGVYDYGRGGNPTRDALGDALARLENGYGGVVTASGMAAIDLTLNLLPGGSTVIAPHDCYGGTYRLFEHRAKQGRIQIRFIDQNNEDALQDALAQDPDMVFIETPSNPLMRLVDIKSVVKRAKRAGAFVVCDNTFLSPARQTPLDLGADIVVHSNTKYINGHSDVIGGVVVAKTQTRFEDLSWWANCTGVTGAPFDSYQTLRGLRTLFARMDAQEKSALRIAQYLEAHDKVRKVYYPGLATHPQYELAQTQQTGPGAMLSFELETNKSGMERFFHAPGIFQFAESLGGTESLICHPATMTHRAMNEAAQIKAGIQMQLVRLSVGLEHTDDLITSLKTMLEEI</sequence>
<dbReference type="NCBIfam" id="TIGR02080">
    <property type="entry name" value="O_succ_thio_ly"/>
    <property type="match status" value="1"/>
</dbReference>
<comment type="caution">
    <text evidence="5">The sequence shown here is derived from an EMBL/GenBank/DDBJ whole genome shotgun (WGS) entry which is preliminary data.</text>
</comment>
<dbReference type="AlphaFoldDB" id="A0A7C5LVJ6"/>
<evidence type="ECO:0000256" key="1">
    <source>
        <dbReference type="ARBA" id="ARBA00001933"/>
    </source>
</evidence>
<dbReference type="GO" id="GO:0019346">
    <property type="term" value="P:transsulfuration"/>
    <property type="evidence" value="ECO:0007669"/>
    <property type="project" value="InterPro"/>
</dbReference>
<dbReference type="FunFam" id="3.90.1150.10:FF:000033">
    <property type="entry name" value="Cystathionine gamma-synthase"/>
    <property type="match status" value="1"/>
</dbReference>
<comment type="cofactor">
    <cofactor evidence="1 4">
        <name>pyridoxal 5'-phosphate</name>
        <dbReference type="ChEBI" id="CHEBI:597326"/>
    </cofactor>
</comment>